<comment type="similarity">
    <text evidence="1">Belongs to the nucleobase:cation symporter-2 (NCS2) (TC 2.A.40) family.</text>
</comment>
<keyword evidence="3" id="KW-1185">Reference proteome</keyword>
<evidence type="ECO:0000256" key="1">
    <source>
        <dbReference type="ARBA" id="ARBA00008821"/>
    </source>
</evidence>
<gene>
    <name evidence="2" type="ORF">CSSPJE1EN1_LOCUS27104</name>
</gene>
<accession>A0ABP0VCS3</accession>
<reference evidence="2" key="1">
    <citation type="submission" date="2024-02" db="EMBL/GenBank/DDBJ databases">
        <authorList>
            <consortium name="ELIXIR-Norway"/>
            <consortium name="Elixir Norway"/>
        </authorList>
    </citation>
    <scope>NUCLEOTIDE SEQUENCE</scope>
</reference>
<protein>
    <submittedName>
        <fullName evidence="2">Uncharacterized protein</fullName>
    </submittedName>
</protein>
<dbReference type="EMBL" id="CAXAQS010000468">
    <property type="protein sequence ID" value="CAK9251726.1"/>
    <property type="molecule type" value="Genomic_DNA"/>
</dbReference>
<comment type="caution">
    <text evidence="2">The sequence shown here is derived from an EMBL/GenBank/DDBJ whole genome shotgun (WGS) entry which is preliminary data.</text>
</comment>
<dbReference type="Proteomes" id="UP001497444">
    <property type="component" value="Unassembled WGS sequence"/>
</dbReference>
<organism evidence="2 3">
    <name type="scientific">Sphagnum jensenii</name>
    <dbReference type="NCBI Taxonomy" id="128206"/>
    <lineage>
        <taxon>Eukaryota</taxon>
        <taxon>Viridiplantae</taxon>
        <taxon>Streptophyta</taxon>
        <taxon>Embryophyta</taxon>
        <taxon>Bryophyta</taxon>
        <taxon>Sphagnophytina</taxon>
        <taxon>Sphagnopsida</taxon>
        <taxon>Sphagnales</taxon>
        <taxon>Sphagnaceae</taxon>
        <taxon>Sphagnum</taxon>
    </lineage>
</organism>
<name>A0ABP0VCS3_9BRYO</name>
<proteinExistence type="inferred from homology"/>
<evidence type="ECO:0000313" key="3">
    <source>
        <dbReference type="Proteomes" id="UP001497444"/>
    </source>
</evidence>
<evidence type="ECO:0000313" key="2">
    <source>
        <dbReference type="EMBL" id="CAK9251726.1"/>
    </source>
</evidence>
<sequence>MADPPILVPPKMVKSEDLHHHALEQLPSLAYCINDNPRWGEAIILGFQHYFTMLGTTVLIPSLVILNINGHSSDLA</sequence>
<dbReference type="PANTHER" id="PTHR11119">
    <property type="entry name" value="XANTHINE-URACIL / VITAMIN C PERMEASE FAMILY MEMBER"/>
    <property type="match status" value="1"/>
</dbReference>